<evidence type="ECO:0000256" key="1">
    <source>
        <dbReference type="ARBA" id="ARBA00022475"/>
    </source>
</evidence>
<keyword evidence="2" id="KW-0732">Signal</keyword>
<protein>
    <submittedName>
        <fullName evidence="6">Extracellular solute-binding protein</fullName>
    </submittedName>
</protein>
<dbReference type="EMBL" id="JANCPR020000014">
    <property type="protein sequence ID" value="MDJ1133519.1"/>
    <property type="molecule type" value="Genomic_DNA"/>
</dbReference>
<proteinExistence type="predicted"/>
<gene>
    <name evidence="6" type="ORF">NMN56_016415</name>
</gene>
<keyword evidence="4" id="KW-0564">Palmitate</keyword>
<dbReference type="Gene3D" id="3.40.190.10">
    <property type="entry name" value="Periplasmic binding protein-like II"/>
    <property type="match status" value="3"/>
</dbReference>
<dbReference type="InterPro" id="IPR050490">
    <property type="entry name" value="Bact_solute-bd_prot1"/>
</dbReference>
<dbReference type="SUPFAM" id="SSF53850">
    <property type="entry name" value="Periplasmic binding protein-like II"/>
    <property type="match status" value="1"/>
</dbReference>
<comment type="caution">
    <text evidence="6">The sequence shown here is derived from an EMBL/GenBank/DDBJ whole genome shotgun (WGS) entry which is preliminary data.</text>
</comment>
<dbReference type="Pfam" id="PF01547">
    <property type="entry name" value="SBP_bac_1"/>
    <property type="match status" value="1"/>
</dbReference>
<evidence type="ECO:0000256" key="4">
    <source>
        <dbReference type="ARBA" id="ARBA00023139"/>
    </source>
</evidence>
<keyword evidence="3" id="KW-0472">Membrane</keyword>
<evidence type="ECO:0000256" key="3">
    <source>
        <dbReference type="ARBA" id="ARBA00023136"/>
    </source>
</evidence>
<accession>A0ABT6ZWS1</accession>
<keyword evidence="5" id="KW-0449">Lipoprotein</keyword>
<dbReference type="InterPro" id="IPR006059">
    <property type="entry name" value="SBP"/>
</dbReference>
<evidence type="ECO:0000313" key="6">
    <source>
        <dbReference type="EMBL" id="MDJ1133519.1"/>
    </source>
</evidence>
<dbReference type="Proteomes" id="UP001214441">
    <property type="component" value="Unassembled WGS sequence"/>
</dbReference>
<organism evidence="6 7">
    <name type="scientific">Streptomyces iconiensis</name>
    <dbReference type="NCBI Taxonomy" id="1384038"/>
    <lineage>
        <taxon>Bacteria</taxon>
        <taxon>Bacillati</taxon>
        <taxon>Actinomycetota</taxon>
        <taxon>Actinomycetes</taxon>
        <taxon>Kitasatosporales</taxon>
        <taxon>Streptomycetaceae</taxon>
        <taxon>Streptomyces</taxon>
    </lineage>
</organism>
<evidence type="ECO:0000256" key="5">
    <source>
        <dbReference type="ARBA" id="ARBA00023288"/>
    </source>
</evidence>
<evidence type="ECO:0000313" key="7">
    <source>
        <dbReference type="Proteomes" id="UP001214441"/>
    </source>
</evidence>
<dbReference type="RefSeq" id="WP_274039534.1">
    <property type="nucleotide sequence ID" value="NZ_JANCPR020000014.1"/>
</dbReference>
<reference evidence="6 7" key="1">
    <citation type="submission" date="2023-05" db="EMBL/GenBank/DDBJ databases">
        <title>Streptantibioticus silvisoli sp. nov., acidotolerant actinomycetes 1 from pine litter.</title>
        <authorList>
            <person name="Swiecimska M."/>
            <person name="Golinska P."/>
            <person name="Sangal V."/>
            <person name="Wachnowicz B."/>
            <person name="Goodfellow M."/>
        </authorList>
    </citation>
    <scope>NUCLEOTIDE SEQUENCE [LARGE SCALE GENOMIC DNA]</scope>
    <source>
        <strain evidence="6 7">DSM 42109</strain>
    </source>
</reference>
<name>A0ABT6ZWS1_9ACTN</name>
<dbReference type="PANTHER" id="PTHR43649">
    <property type="entry name" value="ARABINOSE-BINDING PROTEIN-RELATED"/>
    <property type="match status" value="1"/>
</dbReference>
<sequence>MSTGAGPGTRAEAGAGRGVGRRAVLGAAAAAGATLAAGCGGGDDGGGEGPRVRKKGEKITLTFWAWVPGIEKPVAMWNERHPEVRVKVEKVSPVDGAQYAKMHAAVKAGNPPDLGQIEYMTVPSFLLGNGLADLTEHGAAEVKDRFTGWQWAQSVFGKSVFAIPQASGPMGLFYREDLFGRWGLEPPATWEEYEETARRVRAEGAYIETFAPTNGYRFAGYAWQAGARWFRAEGDEWTVTVDDAPTRKVVDLWERLVREKLVRTDPDRQNAWYKNLQTGRIAAWLGAGWGDALIVGNAPKTKGAWRVAPLPQWREGDNAHANWGGSTTAVFAKCRYPKDATDFAVWLNSDPRALQALIEGGAGWPAATRGWKPADTEKNRAFFGGQHYSDVFARADRAVDTRWQWGPLMDTFQQRFGDAFTDAVTDRNMSFRKALAQVQRETVTDLKDKGLKVKAG</sequence>
<keyword evidence="1" id="KW-1003">Cell membrane</keyword>
<dbReference type="PANTHER" id="PTHR43649:SF33">
    <property type="entry name" value="POLYGALACTURONAN_RHAMNOGALACTURONAN-BINDING PROTEIN YTCQ"/>
    <property type="match status" value="1"/>
</dbReference>
<keyword evidence="7" id="KW-1185">Reference proteome</keyword>
<evidence type="ECO:0000256" key="2">
    <source>
        <dbReference type="ARBA" id="ARBA00022729"/>
    </source>
</evidence>